<dbReference type="Pfam" id="PF11877">
    <property type="entry name" value="DUF3397"/>
    <property type="match status" value="1"/>
</dbReference>
<reference evidence="3" key="1">
    <citation type="journal article" date="2019" name="Int. J. Syst. Evol. Microbiol.">
        <title>The Global Catalogue of Microorganisms (GCM) 10K type strain sequencing project: providing services to taxonomists for standard genome sequencing and annotation.</title>
        <authorList>
            <consortium name="The Broad Institute Genomics Platform"/>
            <consortium name="The Broad Institute Genome Sequencing Center for Infectious Disease"/>
            <person name="Wu L."/>
            <person name="Ma J."/>
        </authorList>
    </citation>
    <scope>NUCLEOTIDE SEQUENCE [LARGE SCALE GENOMIC DNA]</scope>
    <source>
        <strain evidence="3">KCTC 42143</strain>
    </source>
</reference>
<feature type="transmembrane region" description="Helical" evidence="1">
    <location>
        <begin position="68"/>
        <end position="87"/>
    </location>
</feature>
<protein>
    <submittedName>
        <fullName evidence="2">DUF3397 domain-containing protein</fullName>
    </submittedName>
</protein>
<feature type="transmembrane region" description="Helical" evidence="1">
    <location>
        <begin position="6"/>
        <end position="24"/>
    </location>
</feature>
<dbReference type="RefSeq" id="WP_231726751.1">
    <property type="nucleotide sequence ID" value="NZ_JBHSQC010000025.1"/>
</dbReference>
<gene>
    <name evidence="2" type="ORF">ACFSBK_07220</name>
</gene>
<keyword evidence="1" id="KW-0472">Membrane</keyword>
<comment type="caution">
    <text evidence="2">The sequence shown here is derived from an EMBL/GenBank/DDBJ whole genome shotgun (WGS) entry which is preliminary data.</text>
</comment>
<feature type="transmembrane region" description="Helical" evidence="1">
    <location>
        <begin position="99"/>
        <end position="121"/>
    </location>
</feature>
<keyword evidence="1" id="KW-0812">Transmembrane</keyword>
<feature type="transmembrane region" description="Helical" evidence="1">
    <location>
        <begin position="45"/>
        <end position="62"/>
    </location>
</feature>
<dbReference type="Proteomes" id="UP001597285">
    <property type="component" value="Unassembled WGS sequence"/>
</dbReference>
<dbReference type="InterPro" id="IPR024515">
    <property type="entry name" value="DUF3397"/>
</dbReference>
<evidence type="ECO:0000313" key="3">
    <source>
        <dbReference type="Proteomes" id="UP001597285"/>
    </source>
</evidence>
<sequence>MEATTFTIVMIILYLLPLLLLVLFNKSVNRHFRRQNKSIKLPDLMVPYLLLGIHILSSLTFGQSIFPYFLIFILGLGMFIVMALAYKKGEIIYGRFWKTYWRFIFLFSILTYYFLVGANIFTQFT</sequence>
<proteinExistence type="predicted"/>
<organism evidence="2 3">
    <name type="scientific">Carnobacterium antarcticum</name>
    <dbReference type="NCBI Taxonomy" id="2126436"/>
    <lineage>
        <taxon>Bacteria</taxon>
        <taxon>Bacillati</taxon>
        <taxon>Bacillota</taxon>
        <taxon>Bacilli</taxon>
        <taxon>Lactobacillales</taxon>
        <taxon>Carnobacteriaceae</taxon>
        <taxon>Carnobacterium</taxon>
    </lineage>
</organism>
<evidence type="ECO:0000313" key="2">
    <source>
        <dbReference type="EMBL" id="MFD1799641.1"/>
    </source>
</evidence>
<accession>A0ABW4NN25</accession>
<name>A0ABW4NN25_9LACT</name>
<keyword evidence="1" id="KW-1133">Transmembrane helix</keyword>
<keyword evidence="3" id="KW-1185">Reference proteome</keyword>
<evidence type="ECO:0000256" key="1">
    <source>
        <dbReference type="SAM" id="Phobius"/>
    </source>
</evidence>
<dbReference type="EMBL" id="JBHUFF010000013">
    <property type="protein sequence ID" value="MFD1799641.1"/>
    <property type="molecule type" value="Genomic_DNA"/>
</dbReference>